<sequence length="594" mass="67540">MCSSPTKIRQINLVSNLNNPVKKIVWSSFDYTSGPVLNVSLEYFFDIPTTDQSFSSASSNSPFDATSVQGHFEDIDDVFNSQLITTSPEFFPHVDTGDSSFTVVLDNDAKSVEGAQEMEESAVDSGIATNHSMHSEVSQVLSNSGHQFPEELTPSFSEMHAELSKLCDDFENDPYRMISPIRAISADSTKGCSYPLLPMDSQNELLTSMSGEIGIPPMSDEEYVAKHALAEQITGNFISCNPIIHKLTVIPARRLAFGSHIFWLNPGSHDLTMMAFSVLFTDSDEIWYSEHRDFFDVFMEDLINDFKLKYDANMESEDLIKYLESEFAKMISMIGNVKKLKINSKEFTHDDNLLLKPLPKDYSCFLQRAIAGVIMSRGYTYIYDGADYTEIKRLFFTLSLFLEGKQRNLLTNPYATHINPYLCLQIVNEKETVEMKQAINRCRWPVCIVDVRRKKVFFSGPYWEHRKRIGNSNHINIKPLLSDLKLMTISYLPLQYSTLISNICSHATALYDILSHFHLIMKNEAKVFIELVKVLSEPRKDDKTNPYSSRFKLSEVNRILRITSHEELGIVLANAETLLPNIAEFIYQNAQFSG</sequence>
<reference evidence="2" key="1">
    <citation type="submission" date="2022-11" db="UniProtKB">
        <authorList>
            <consortium name="WormBaseParasite"/>
        </authorList>
    </citation>
    <scope>IDENTIFICATION</scope>
</reference>
<proteinExistence type="predicted"/>
<name>A0AC34PUK2_9BILA</name>
<organism evidence="1 2">
    <name type="scientific">Panagrolaimus sp. JU765</name>
    <dbReference type="NCBI Taxonomy" id="591449"/>
    <lineage>
        <taxon>Eukaryota</taxon>
        <taxon>Metazoa</taxon>
        <taxon>Ecdysozoa</taxon>
        <taxon>Nematoda</taxon>
        <taxon>Chromadorea</taxon>
        <taxon>Rhabditida</taxon>
        <taxon>Tylenchina</taxon>
        <taxon>Panagrolaimomorpha</taxon>
        <taxon>Panagrolaimoidea</taxon>
        <taxon>Panagrolaimidae</taxon>
        <taxon>Panagrolaimus</taxon>
    </lineage>
</organism>
<dbReference type="Proteomes" id="UP000887576">
    <property type="component" value="Unplaced"/>
</dbReference>
<dbReference type="WBParaSite" id="JU765_v2.g10084.t1">
    <property type="protein sequence ID" value="JU765_v2.g10084.t1"/>
    <property type="gene ID" value="JU765_v2.g10084"/>
</dbReference>
<evidence type="ECO:0000313" key="1">
    <source>
        <dbReference type="Proteomes" id="UP000887576"/>
    </source>
</evidence>
<accession>A0AC34PUK2</accession>
<evidence type="ECO:0000313" key="2">
    <source>
        <dbReference type="WBParaSite" id="JU765_v2.g10084.t1"/>
    </source>
</evidence>
<protein>
    <submittedName>
        <fullName evidence="2">Uncharacterized protein</fullName>
    </submittedName>
</protein>